<dbReference type="AlphaFoldDB" id="A0AAD2E1E4"/>
<proteinExistence type="predicted"/>
<dbReference type="PANTHER" id="PTHR35475:SF1">
    <property type="entry name" value="WD REPEAT PROTEIN"/>
    <property type="match status" value="1"/>
</dbReference>
<dbReference type="Proteomes" id="UP000834106">
    <property type="component" value="Chromosome 14"/>
</dbReference>
<name>A0AAD2E1E4_9LAMI</name>
<keyword evidence="1" id="KW-1133">Transmembrane helix</keyword>
<reference evidence="2" key="1">
    <citation type="submission" date="2023-05" db="EMBL/GenBank/DDBJ databases">
        <authorList>
            <person name="Huff M."/>
        </authorList>
    </citation>
    <scope>NUCLEOTIDE SEQUENCE</scope>
</reference>
<evidence type="ECO:0000256" key="1">
    <source>
        <dbReference type="SAM" id="Phobius"/>
    </source>
</evidence>
<keyword evidence="3" id="KW-1185">Reference proteome</keyword>
<feature type="transmembrane region" description="Helical" evidence="1">
    <location>
        <begin position="129"/>
        <end position="147"/>
    </location>
</feature>
<organism evidence="2 3">
    <name type="scientific">Fraxinus pennsylvanica</name>
    <dbReference type="NCBI Taxonomy" id="56036"/>
    <lineage>
        <taxon>Eukaryota</taxon>
        <taxon>Viridiplantae</taxon>
        <taxon>Streptophyta</taxon>
        <taxon>Embryophyta</taxon>
        <taxon>Tracheophyta</taxon>
        <taxon>Spermatophyta</taxon>
        <taxon>Magnoliopsida</taxon>
        <taxon>eudicotyledons</taxon>
        <taxon>Gunneridae</taxon>
        <taxon>Pentapetalae</taxon>
        <taxon>asterids</taxon>
        <taxon>lamiids</taxon>
        <taxon>Lamiales</taxon>
        <taxon>Oleaceae</taxon>
        <taxon>Oleeae</taxon>
        <taxon>Fraxinus</taxon>
    </lineage>
</organism>
<accession>A0AAD2E1E4</accession>
<sequence>MADDNTTNNVGEIEEETPLISTQNPDPSPLITRSVRTKVPEAEVHVYRQGKGPIEVFKTGLGGWEQDQLEIRDILNKYGFKMAYAFSPGSGRGVPIRFNPRNGRSLITYSDGAVVHIDGEPKDSLLKPITKILLGVAIITFMIILVMKETPEWMKKLNFSGVHFPPWILACVVVGGNEKTSLDLAVLMAVEKRRIDISKAAEGLADPLGVGRGYSDGSAFGATEE</sequence>
<protein>
    <submittedName>
        <fullName evidence="2">Uncharacterized protein</fullName>
    </submittedName>
</protein>
<dbReference type="EMBL" id="OU503049">
    <property type="protein sequence ID" value="CAI9775452.1"/>
    <property type="molecule type" value="Genomic_DNA"/>
</dbReference>
<evidence type="ECO:0000313" key="2">
    <source>
        <dbReference type="EMBL" id="CAI9775452.1"/>
    </source>
</evidence>
<dbReference type="PANTHER" id="PTHR35475">
    <property type="entry name" value="WD REPEAT PROTEIN"/>
    <property type="match status" value="1"/>
</dbReference>
<keyword evidence="1" id="KW-0472">Membrane</keyword>
<gene>
    <name evidence="2" type="ORF">FPE_LOCUS22882</name>
</gene>
<keyword evidence="1" id="KW-0812">Transmembrane</keyword>
<evidence type="ECO:0000313" key="3">
    <source>
        <dbReference type="Proteomes" id="UP000834106"/>
    </source>
</evidence>